<organism evidence="10 11">
    <name type="scientific">Cronartium quercuum f. sp. fusiforme G11</name>
    <dbReference type="NCBI Taxonomy" id="708437"/>
    <lineage>
        <taxon>Eukaryota</taxon>
        <taxon>Fungi</taxon>
        <taxon>Dikarya</taxon>
        <taxon>Basidiomycota</taxon>
        <taxon>Pucciniomycotina</taxon>
        <taxon>Pucciniomycetes</taxon>
        <taxon>Pucciniales</taxon>
        <taxon>Coleosporiaceae</taxon>
        <taxon>Cronartium</taxon>
    </lineage>
</organism>
<dbReference type="InterPro" id="IPR007219">
    <property type="entry name" value="XnlR_reg_dom"/>
</dbReference>
<dbReference type="GO" id="GO:0005634">
    <property type="term" value="C:nucleus"/>
    <property type="evidence" value="ECO:0007669"/>
    <property type="project" value="UniProtKB-SubCell"/>
</dbReference>
<name>A0A9P6T9H5_9BASI</name>
<dbReference type="SMART" id="SM00066">
    <property type="entry name" value="GAL4"/>
    <property type="match status" value="1"/>
</dbReference>
<feature type="region of interest" description="Disordered" evidence="8">
    <location>
        <begin position="254"/>
        <end position="286"/>
    </location>
</feature>
<evidence type="ECO:0000256" key="3">
    <source>
        <dbReference type="ARBA" id="ARBA00022833"/>
    </source>
</evidence>
<dbReference type="GO" id="GO:0000981">
    <property type="term" value="F:DNA-binding transcription factor activity, RNA polymerase II-specific"/>
    <property type="evidence" value="ECO:0007669"/>
    <property type="project" value="InterPro"/>
</dbReference>
<dbReference type="SMART" id="SM00906">
    <property type="entry name" value="Fungal_trans"/>
    <property type="match status" value="1"/>
</dbReference>
<keyword evidence="3" id="KW-0862">Zinc</keyword>
<evidence type="ECO:0000256" key="2">
    <source>
        <dbReference type="ARBA" id="ARBA00022723"/>
    </source>
</evidence>
<feature type="region of interest" description="Disordered" evidence="8">
    <location>
        <begin position="1"/>
        <end position="115"/>
    </location>
</feature>
<evidence type="ECO:0000256" key="6">
    <source>
        <dbReference type="ARBA" id="ARBA00023163"/>
    </source>
</evidence>
<feature type="compositionally biased region" description="Polar residues" evidence="8">
    <location>
        <begin position="362"/>
        <end position="376"/>
    </location>
</feature>
<dbReference type="InterPro" id="IPR036864">
    <property type="entry name" value="Zn2-C6_fun-type_DNA-bd_sf"/>
</dbReference>
<evidence type="ECO:0000256" key="7">
    <source>
        <dbReference type="ARBA" id="ARBA00023242"/>
    </source>
</evidence>
<feature type="compositionally biased region" description="Basic residues" evidence="8">
    <location>
        <begin position="1"/>
        <end position="10"/>
    </location>
</feature>
<dbReference type="GO" id="GO:0006351">
    <property type="term" value="P:DNA-templated transcription"/>
    <property type="evidence" value="ECO:0007669"/>
    <property type="project" value="InterPro"/>
</dbReference>
<evidence type="ECO:0000256" key="1">
    <source>
        <dbReference type="ARBA" id="ARBA00004123"/>
    </source>
</evidence>
<keyword evidence="6" id="KW-0804">Transcription</keyword>
<dbReference type="CDD" id="cd00067">
    <property type="entry name" value="GAL4"/>
    <property type="match status" value="1"/>
</dbReference>
<keyword evidence="11" id="KW-1185">Reference proteome</keyword>
<dbReference type="EMBL" id="MU167302">
    <property type="protein sequence ID" value="KAG0144126.1"/>
    <property type="molecule type" value="Genomic_DNA"/>
</dbReference>
<sequence length="1043" mass="115419">MSNYHHHSHHPNPSTTYPLSSYNYQSTSTSPTISQPSLARTINQVHYPPPPPPVVNHNPSSNPLSSWPSLSQPTSASNHPPPPFNPHSHNNQDDSSDGGAGFSEDGDSIGPLLSSVPQNVNLASSTFLSPAQAIAKKKKDPKEVKRRSSKACDNCRKSKCKCTRTPDPNGVIPTTGPCQNCLTTGTECTFNGASRKRGPPKGYIEAIESRLHRMEALLGGLLQNDDPRAQALLSELIGDNEVRDLLKKDLKAAAEQGSDGKIRKSWKLPELPPITSTSEVNKPTKLDLNLTETQKALWGVRHLDQPGVQNPSPDPEPHRTGHNSDPDETSPGPEHDPGQPRHQRRRLNSETEHGPNQDGKASRSSTLGHGQGSSSINELTDVVGQLSLNEDDEVRYHGRSSGLYLITASQRHQDYFWRFPQPGVWPEAASRRPRTELEIMRAVEPLEVLPSPETMVHLLEVYWTYVHPLVPVLYKPEFTAQFGKLLTTLDSRQSGGDRNLDWLAALTPTPAGDGNEAPIRPVISIFLLLVMFSLAARYSHISSGPPVDGEYWDAGDVYLAKAKKLLDYTYANGKLTTCQALVLFAYREIGIGAMAESWQYTGMAIRMAQDMGLFRDVDKWYMPVKQFTKEEKQTRKRVWWACVVLDKYVSTYIGRPMMIFERDYDTAFVSEDEPDEHELWKGLRPDGSCIVNEGSEEEQRSHALSCFNRSASLSVLISRIIANLYAIRLRVHGQSSDTLLALLDQNLAHWYLDLPSHLRYNPIAAPHARAPTPHLLTLHAQFYTALILLHRPFIPHPSREPGVGSGKGAPYPSHSICTTSANAITNIAKVYADAFGLKQAPAFMVYYVFTAAILHVYNSTFEAGTAVTAKRGLLRCMNSLKEMALTWPGAVRAYDLLVGLVDLRDVSLDEPSIETSKRPVESTYDSAPIQSHTPSVRPIAGSSRVSSASHHPQPQAVNYVEPIAPCSRPYTSFQQPQSGLNDILSSYFGRSPDGSFKPPEPVIGVQAQNNEQNLFQTDSYGSNFFGQSHQSPFPLLFFYGQSF</sequence>
<evidence type="ECO:0000256" key="4">
    <source>
        <dbReference type="ARBA" id="ARBA00023015"/>
    </source>
</evidence>
<dbReference type="InterPro" id="IPR051615">
    <property type="entry name" value="Transcr_Regulatory_Elem"/>
</dbReference>
<feature type="region of interest" description="Disordered" evidence="8">
    <location>
        <begin position="911"/>
        <end position="952"/>
    </location>
</feature>
<dbReference type="Pfam" id="PF04082">
    <property type="entry name" value="Fungal_trans"/>
    <property type="match status" value="1"/>
</dbReference>
<feature type="compositionally biased region" description="Low complexity" evidence="8">
    <location>
        <begin position="25"/>
        <end position="37"/>
    </location>
</feature>
<comment type="subcellular location">
    <subcellularLocation>
        <location evidence="1">Nucleus</location>
    </subcellularLocation>
</comment>
<dbReference type="GO" id="GO:0008270">
    <property type="term" value="F:zinc ion binding"/>
    <property type="evidence" value="ECO:0007669"/>
    <property type="project" value="InterPro"/>
</dbReference>
<dbReference type="Pfam" id="PF00172">
    <property type="entry name" value="Zn_clus"/>
    <property type="match status" value="1"/>
</dbReference>
<dbReference type="OrthoDB" id="2123952at2759"/>
<feature type="compositionally biased region" description="Polar residues" evidence="8">
    <location>
        <begin position="943"/>
        <end position="952"/>
    </location>
</feature>
<dbReference type="CDD" id="cd15486">
    <property type="entry name" value="ZIP_Sip4"/>
    <property type="match status" value="1"/>
</dbReference>
<dbReference type="PANTHER" id="PTHR31313:SF78">
    <property type="entry name" value="TRANSCRIPTION FACTOR DOMAIN-CONTAINING PROTEIN"/>
    <property type="match status" value="1"/>
</dbReference>
<dbReference type="PROSITE" id="PS50048">
    <property type="entry name" value="ZN2_CY6_FUNGAL_2"/>
    <property type="match status" value="1"/>
</dbReference>
<keyword evidence="4" id="KW-0805">Transcription regulation</keyword>
<dbReference type="PANTHER" id="PTHR31313">
    <property type="entry name" value="TY1 ENHANCER ACTIVATOR"/>
    <property type="match status" value="1"/>
</dbReference>
<dbReference type="SUPFAM" id="SSF57701">
    <property type="entry name" value="Zn2/Cys6 DNA-binding domain"/>
    <property type="match status" value="1"/>
</dbReference>
<proteinExistence type="predicted"/>
<accession>A0A9P6T9H5</accession>
<protein>
    <recommendedName>
        <fullName evidence="9">Zn(2)-C6 fungal-type domain-containing protein</fullName>
    </recommendedName>
</protein>
<evidence type="ECO:0000313" key="10">
    <source>
        <dbReference type="EMBL" id="KAG0144126.1"/>
    </source>
</evidence>
<dbReference type="Proteomes" id="UP000886653">
    <property type="component" value="Unassembled WGS sequence"/>
</dbReference>
<comment type="caution">
    <text evidence="10">The sequence shown here is derived from an EMBL/GenBank/DDBJ whole genome shotgun (WGS) entry which is preliminary data.</text>
</comment>
<dbReference type="CDD" id="cd12148">
    <property type="entry name" value="fungal_TF_MHR"/>
    <property type="match status" value="1"/>
</dbReference>
<gene>
    <name evidence="10" type="ORF">CROQUDRAFT_47765</name>
</gene>
<feature type="region of interest" description="Disordered" evidence="8">
    <location>
        <begin position="304"/>
        <end position="376"/>
    </location>
</feature>
<feature type="domain" description="Zn(2)-C6 fungal-type" evidence="9">
    <location>
        <begin position="151"/>
        <end position="190"/>
    </location>
</feature>
<keyword evidence="7" id="KW-0539">Nucleus</keyword>
<feature type="compositionally biased region" description="Low complexity" evidence="8">
    <location>
        <begin position="55"/>
        <end position="78"/>
    </location>
</feature>
<evidence type="ECO:0000259" key="9">
    <source>
        <dbReference type="PROSITE" id="PS50048"/>
    </source>
</evidence>
<keyword evidence="5" id="KW-0238">DNA-binding</keyword>
<evidence type="ECO:0000313" key="11">
    <source>
        <dbReference type="Proteomes" id="UP000886653"/>
    </source>
</evidence>
<evidence type="ECO:0000256" key="5">
    <source>
        <dbReference type="ARBA" id="ARBA00023125"/>
    </source>
</evidence>
<evidence type="ECO:0000256" key="8">
    <source>
        <dbReference type="SAM" id="MobiDB-lite"/>
    </source>
</evidence>
<dbReference type="Gene3D" id="4.10.240.10">
    <property type="entry name" value="Zn(2)-C6 fungal-type DNA-binding domain"/>
    <property type="match status" value="1"/>
</dbReference>
<dbReference type="InterPro" id="IPR001138">
    <property type="entry name" value="Zn2Cys6_DnaBD"/>
</dbReference>
<feature type="compositionally biased region" description="Polar residues" evidence="8">
    <location>
        <begin position="923"/>
        <end position="934"/>
    </location>
</feature>
<feature type="compositionally biased region" description="Basic and acidic residues" evidence="8">
    <location>
        <begin position="315"/>
        <end position="325"/>
    </location>
</feature>
<reference evidence="10" key="1">
    <citation type="submission" date="2013-11" db="EMBL/GenBank/DDBJ databases">
        <title>Genome sequence of the fusiform rust pathogen reveals effectors for host alternation and coevolution with pine.</title>
        <authorList>
            <consortium name="DOE Joint Genome Institute"/>
            <person name="Smith K."/>
            <person name="Pendleton A."/>
            <person name="Kubisiak T."/>
            <person name="Anderson C."/>
            <person name="Salamov A."/>
            <person name="Aerts A."/>
            <person name="Riley R."/>
            <person name="Clum A."/>
            <person name="Lindquist E."/>
            <person name="Ence D."/>
            <person name="Campbell M."/>
            <person name="Kronenberg Z."/>
            <person name="Feau N."/>
            <person name="Dhillon B."/>
            <person name="Hamelin R."/>
            <person name="Burleigh J."/>
            <person name="Smith J."/>
            <person name="Yandell M."/>
            <person name="Nelson C."/>
            <person name="Grigoriev I."/>
            <person name="Davis J."/>
        </authorList>
    </citation>
    <scope>NUCLEOTIDE SEQUENCE</scope>
    <source>
        <strain evidence="10">G11</strain>
    </source>
</reference>
<dbReference type="GO" id="GO:0003677">
    <property type="term" value="F:DNA binding"/>
    <property type="evidence" value="ECO:0007669"/>
    <property type="project" value="UniProtKB-KW"/>
</dbReference>
<keyword evidence="2" id="KW-0479">Metal-binding</keyword>
<dbReference type="AlphaFoldDB" id="A0A9P6T9H5"/>